<reference evidence="1 2" key="1">
    <citation type="submission" date="2019-07" db="EMBL/GenBank/DDBJ databases">
        <title>Whole genome shotgun sequence of Empedobacter brevis NBRC 14943.</title>
        <authorList>
            <person name="Hosoyama A."/>
            <person name="Uohara A."/>
            <person name="Ohji S."/>
            <person name="Ichikawa N."/>
        </authorList>
    </citation>
    <scope>NUCLEOTIDE SEQUENCE [LARGE SCALE GENOMIC DNA]</scope>
    <source>
        <strain evidence="1 2">NBRC 14943</strain>
    </source>
</reference>
<dbReference type="STRING" id="1218108.GCA_000382425_01169"/>
<evidence type="ECO:0000313" key="2">
    <source>
        <dbReference type="Proteomes" id="UP000321245"/>
    </source>
</evidence>
<protein>
    <submittedName>
        <fullName evidence="1">Uncharacterized protein</fullName>
    </submittedName>
</protein>
<name>A0A511NED0_9FLAO</name>
<dbReference type="Proteomes" id="UP000321245">
    <property type="component" value="Unassembled WGS sequence"/>
</dbReference>
<dbReference type="AlphaFoldDB" id="A0A511NED0"/>
<dbReference type="OrthoDB" id="978006at2"/>
<keyword evidence="2" id="KW-1185">Reference proteome</keyword>
<dbReference type="GeneID" id="84649385"/>
<gene>
    <name evidence="1" type="ORF">EB1_06580</name>
</gene>
<sequence>MRTNYFTFFIVSILGFGPMQQVDAQQVYYNKALHGVASNTSDIEIKGNPYLEDGFSKYDIEGAKVENIPLLRYNHYSDQMEYLDENVSYDLNKIPNMIITFKRSNKKFIYLQYQENNGKSGGYMQILNKGKNTTLYKKEIVILADRMEKSDLLDTSGTKIQLYEADKPIYYFTIDNSIVLIPNKRKELMSIFKDEHVKNYIKKEKISSTNETDLIKLTQYINQL</sequence>
<dbReference type="RefSeq" id="WP_019974678.1">
    <property type="nucleotide sequence ID" value="NZ_BJXC01000003.1"/>
</dbReference>
<evidence type="ECO:0000313" key="1">
    <source>
        <dbReference type="EMBL" id="GEM50868.1"/>
    </source>
</evidence>
<accession>A0A511NED0</accession>
<dbReference type="EMBL" id="BJXC01000003">
    <property type="protein sequence ID" value="GEM50868.1"/>
    <property type="molecule type" value="Genomic_DNA"/>
</dbReference>
<proteinExistence type="predicted"/>
<comment type="caution">
    <text evidence="1">The sequence shown here is derived from an EMBL/GenBank/DDBJ whole genome shotgun (WGS) entry which is preliminary data.</text>
</comment>
<organism evidence="1 2">
    <name type="scientific">Empedobacter brevis NBRC 14943 = ATCC 43319</name>
    <dbReference type="NCBI Taxonomy" id="1218108"/>
    <lineage>
        <taxon>Bacteria</taxon>
        <taxon>Pseudomonadati</taxon>
        <taxon>Bacteroidota</taxon>
        <taxon>Flavobacteriia</taxon>
        <taxon>Flavobacteriales</taxon>
        <taxon>Weeksellaceae</taxon>
        <taxon>Empedobacter</taxon>
    </lineage>
</organism>